<gene>
    <name evidence="2" type="primary">vanW_1</name>
    <name evidence="2" type="ORF">Mgrana_02550</name>
</gene>
<dbReference type="EMBL" id="QWLB01000039">
    <property type="protein sequence ID" value="RIH91548.1"/>
    <property type="molecule type" value="Genomic_DNA"/>
</dbReference>
<comment type="caution">
    <text evidence="2">The sequence shown here is derived from an EMBL/GenBank/DDBJ whole genome shotgun (WGS) entry which is preliminary data.</text>
</comment>
<feature type="domain" description="YoaR-like putative peptidoglycan binding" evidence="1">
    <location>
        <begin position="76"/>
        <end position="174"/>
    </location>
</feature>
<dbReference type="OrthoDB" id="9797191at2"/>
<reference evidence="2 3" key="1">
    <citation type="submission" date="2018-08" db="EMBL/GenBank/DDBJ databases">
        <title>Meiothermus granaticius genome AF-68 sequencing project.</title>
        <authorList>
            <person name="Da Costa M.S."/>
            <person name="Albuquerque L."/>
            <person name="Raposo P."/>
            <person name="Froufe H.J.C."/>
            <person name="Barroso C.S."/>
            <person name="Egas C."/>
        </authorList>
    </citation>
    <scope>NUCLEOTIDE SEQUENCE [LARGE SCALE GENOMIC DNA]</scope>
    <source>
        <strain evidence="2 3">AF-68</strain>
    </source>
</reference>
<dbReference type="Proteomes" id="UP000266178">
    <property type="component" value="Unassembled WGS sequence"/>
</dbReference>
<dbReference type="PANTHER" id="PTHR35788:SF1">
    <property type="entry name" value="EXPORTED PROTEIN"/>
    <property type="match status" value="1"/>
</dbReference>
<organism evidence="2 3">
    <name type="scientific">Meiothermus granaticius NBRC 107808</name>
    <dbReference type="NCBI Taxonomy" id="1227551"/>
    <lineage>
        <taxon>Bacteria</taxon>
        <taxon>Thermotogati</taxon>
        <taxon>Deinococcota</taxon>
        <taxon>Deinococci</taxon>
        <taxon>Thermales</taxon>
        <taxon>Thermaceae</taxon>
        <taxon>Meiothermus</taxon>
    </lineage>
</organism>
<protein>
    <submittedName>
        <fullName evidence="2">Vancomycin B-type resistance protein VanW</fullName>
    </submittedName>
</protein>
<dbReference type="Pfam" id="PF04294">
    <property type="entry name" value="VanW"/>
    <property type="match status" value="1"/>
</dbReference>
<dbReference type="InterPro" id="IPR022029">
    <property type="entry name" value="YoaR-like_PG-bd"/>
</dbReference>
<dbReference type="RefSeq" id="WP_119357998.1">
    <property type="nucleotide sequence ID" value="NZ_BJXM01000007.1"/>
</dbReference>
<feature type="domain" description="YoaR-like putative peptidoglycan binding" evidence="1">
    <location>
        <begin position="247"/>
        <end position="306"/>
    </location>
</feature>
<dbReference type="AlphaFoldDB" id="A0A399F5N8"/>
<evidence type="ECO:0000259" key="1">
    <source>
        <dbReference type="Pfam" id="PF12229"/>
    </source>
</evidence>
<proteinExistence type="predicted"/>
<accession>A0A399F5N8</accession>
<name>A0A399F5N8_9DEIN</name>
<dbReference type="Pfam" id="PF12229">
    <property type="entry name" value="PG_binding_4"/>
    <property type="match status" value="2"/>
</dbReference>
<dbReference type="InterPro" id="IPR007391">
    <property type="entry name" value="Vancomycin_resist_VanW"/>
</dbReference>
<sequence>MRRAVLVTAGVSTGLLLGWVGLERYSTHHIAPGVVAAGVPVGGLTLDQAAQKIAAATANLTPPVLTLKAGDHTLRLSAAELGWQPDPQATAAQALAAGQKGLGAKLAALRGRLQVPLIPQVNTAALKARLEAVARSLAHPPQEATLTFKGDRFVVTPDKPGLQFDTAAALQTFRQTPTETTLELLPRPVPAKVLASALQPLADQANSLLRPLTLTYLEPQVEAGGQIHTRTLTNAEVARLFTFSGGLGVNSKAVARLIAGIGQAYDRTPENARYILDSEHKLQVKPHRDGWKMNGPGARKLLETALFQPTTTQIALPVVAKPAQVQEASLPPVEQLQLLAEATTTYAGSKPDRVANVHAAAHNLDGYVVPSGGVFDFNAAIGNISPENGFKEALVISGGRTVKGVGGGVCQVSTTTFRALYKAGLPVIERNPHAYRVHWYDPIVGFDAAVYQPYLNLRMKNDTPGPLVVRTLPTPTALTVQLYGIPDGRKVTVSDPVILSTTPHPPAQYVVEPTLKRGQIVQVDWAVDGMRTRITRTITDASGQTKTDVLNSDFKPWRAVYQVGPGTEIGGRGSTLASR</sequence>
<dbReference type="PANTHER" id="PTHR35788">
    <property type="entry name" value="EXPORTED PROTEIN-RELATED"/>
    <property type="match status" value="1"/>
</dbReference>
<keyword evidence="3" id="KW-1185">Reference proteome</keyword>
<evidence type="ECO:0000313" key="2">
    <source>
        <dbReference type="EMBL" id="RIH91548.1"/>
    </source>
</evidence>
<evidence type="ECO:0000313" key="3">
    <source>
        <dbReference type="Proteomes" id="UP000266178"/>
    </source>
</evidence>
<dbReference type="InterPro" id="IPR052913">
    <property type="entry name" value="Glycopeptide_resist_protein"/>
</dbReference>